<feature type="coiled-coil region" evidence="1">
    <location>
        <begin position="135"/>
        <end position="162"/>
    </location>
</feature>
<accession>A0A5H1ZR46</accession>
<dbReference type="CDD" id="cd22787">
    <property type="entry name" value="AcrVA1"/>
    <property type="match status" value="1"/>
</dbReference>
<proteinExistence type="evidence at protein level"/>
<keyword evidence="2 3" id="KW-0002">3D-structure</keyword>
<dbReference type="AlphaFoldDB" id="A0A5H1ZR46"/>
<dbReference type="SMR" id="A0A5H1ZR46"/>
<dbReference type="EMDB" id="EMD-0446"/>
<protein>
    <submittedName>
        <fullName evidence="2">AcrVA1</fullName>
    </submittedName>
</protein>
<dbReference type="PDB" id="6NMC">
    <property type="method" value="EM"/>
    <property type="resolution" value="4.24 A"/>
    <property type="chains" value="B/C=1-165"/>
</dbReference>
<name>A0A5H1ZR46_9GAMM</name>
<evidence type="ECO:0000313" key="2">
    <source>
        <dbReference type="PDB" id="6NMC"/>
    </source>
</evidence>
<organism evidence="2">
    <name type="scientific">Moraxella bovoculi</name>
    <dbReference type="NCBI Taxonomy" id="386891"/>
    <lineage>
        <taxon>Bacteria</taxon>
        <taxon>Pseudomonadati</taxon>
        <taxon>Pseudomonadota</taxon>
        <taxon>Gammaproteobacteria</taxon>
        <taxon>Moraxellales</taxon>
        <taxon>Moraxellaceae</taxon>
        <taxon>Moraxella</taxon>
    </lineage>
</organism>
<evidence type="ECO:0007829" key="3">
    <source>
        <dbReference type="PDB" id="6NMC"/>
    </source>
</evidence>
<sequence>SKAMYEAKERYAKKKMQENTKIDTLTDEQHDALAQLCAFRHKFHSNKDSLFLSESAFSGEFSFEMQSDENSKLREVGLPTIEWSFYDNSHIPDDSFREWFNFANYSELSETIQEQGLELDLDDDETYELVYDELYTEAMGEYEELNQDIEKYLRRIDEEHGTQYC</sequence>
<dbReference type="PDBsum" id="6NMC"/>
<reference evidence="2 3" key="1">
    <citation type="journal article" date="2019" name="Cell Host Microbe">
        <title>Structural Basis for the Inhibition of CRISPR-Cas12a by Anti-CRISPR Proteins.</title>
        <authorList>
            <person name="Zhang H."/>
            <person name="Li Z."/>
            <person name="Daczkowski C.M."/>
            <person name="Gabel C."/>
            <person name="Mesecar A.D."/>
            <person name="Chang L."/>
        </authorList>
    </citation>
    <scope>STRUCTURE BY ELECTRON MICROSCOPY (4.24 ANGSTROMS)</scope>
</reference>
<keyword evidence="1" id="KW-0175">Coiled coil</keyword>
<evidence type="ECO:0000256" key="1">
    <source>
        <dbReference type="SAM" id="Coils"/>
    </source>
</evidence>
<gene>
    <name evidence="2" type="ORF">AAX09_07405</name>
</gene>